<dbReference type="EMBL" id="CP001791">
    <property type="protein sequence ID" value="ADH98185.1"/>
    <property type="molecule type" value="Genomic_DNA"/>
</dbReference>
<feature type="transmembrane region" description="Helical" evidence="1">
    <location>
        <begin position="125"/>
        <end position="143"/>
    </location>
</feature>
<feature type="transmembrane region" description="Helical" evidence="1">
    <location>
        <begin position="155"/>
        <end position="172"/>
    </location>
</feature>
<reference evidence="2" key="1">
    <citation type="submission" date="2009-10" db="EMBL/GenBank/DDBJ databases">
        <title>Complete sequence of Bacillus selenitireducens MLS10.</title>
        <authorList>
            <consortium name="US DOE Joint Genome Institute"/>
            <person name="Lucas S."/>
            <person name="Copeland A."/>
            <person name="Lapidus A."/>
            <person name="Glavina del Rio T."/>
            <person name="Dalin E."/>
            <person name="Tice H."/>
            <person name="Bruce D."/>
            <person name="Goodwin L."/>
            <person name="Pitluck S."/>
            <person name="Sims D."/>
            <person name="Brettin T."/>
            <person name="Detter J.C."/>
            <person name="Han C."/>
            <person name="Larimer F."/>
            <person name="Land M."/>
            <person name="Hauser L."/>
            <person name="Kyrpides N."/>
            <person name="Ovchinnikova G."/>
            <person name="Stolz J."/>
        </authorList>
    </citation>
    <scope>NUCLEOTIDE SEQUENCE [LARGE SCALE GENOMIC DNA]</scope>
    <source>
        <strain evidence="2">MLS10</strain>
    </source>
</reference>
<gene>
    <name evidence="2" type="ordered locus">Bsel_0650</name>
</gene>
<sequence length="208" mass="22858">MEGDVKWYNQVSNDGDWSETNGVNTVSGMRAFRVYKSKELSELRLSFYGNPAGAADYSGTAPRTGAGVRDRFLGRGRGSGDCDPARFLALNGFLLFLVLVFYSGNQLWVKPMTAHWFVHGYVNDILAGIWLPALINALASLFRIQRALVTDPEKIVLIAVMAGLFWELAAPQFVTGSTQDPFDILAYVTGALLYITVVRLVQKGVRGS</sequence>
<dbReference type="eggNOG" id="ENOG5033EPJ">
    <property type="taxonomic scope" value="Bacteria"/>
</dbReference>
<protein>
    <submittedName>
        <fullName evidence="2">Uncharacterized protein</fullName>
    </submittedName>
</protein>
<keyword evidence="1" id="KW-0472">Membrane</keyword>
<name>D6XYM7_BACIE</name>
<dbReference type="AlphaFoldDB" id="D6XYM7"/>
<dbReference type="HOGENOM" id="CLU_1318775_0_0_9"/>
<accession>D6XYM7</accession>
<proteinExistence type="predicted"/>
<keyword evidence="1" id="KW-0812">Transmembrane</keyword>
<organism evidence="2 3">
    <name type="scientific">Bacillus selenitireducens (strain ATCC 700615 / DSM 15326 / MLS10)</name>
    <dbReference type="NCBI Taxonomy" id="439292"/>
    <lineage>
        <taxon>Bacteria</taxon>
        <taxon>Bacillati</taxon>
        <taxon>Bacillota</taxon>
        <taxon>Bacilli</taxon>
        <taxon>Bacillales</taxon>
        <taxon>Bacillaceae</taxon>
        <taxon>Salisediminibacterium</taxon>
    </lineage>
</organism>
<dbReference type="KEGG" id="bse:Bsel_0650"/>
<dbReference type="Proteomes" id="UP000000271">
    <property type="component" value="Chromosome"/>
</dbReference>
<keyword evidence="1" id="KW-1133">Transmembrane helix</keyword>
<feature type="transmembrane region" description="Helical" evidence="1">
    <location>
        <begin position="87"/>
        <end position="105"/>
    </location>
</feature>
<keyword evidence="3" id="KW-1185">Reference proteome</keyword>
<evidence type="ECO:0000313" key="2">
    <source>
        <dbReference type="EMBL" id="ADH98185.1"/>
    </source>
</evidence>
<evidence type="ECO:0000256" key="1">
    <source>
        <dbReference type="SAM" id="Phobius"/>
    </source>
</evidence>
<evidence type="ECO:0000313" key="3">
    <source>
        <dbReference type="Proteomes" id="UP000000271"/>
    </source>
</evidence>
<feature type="transmembrane region" description="Helical" evidence="1">
    <location>
        <begin position="184"/>
        <end position="201"/>
    </location>
</feature>